<dbReference type="EMBL" id="CAMGYJ010000008">
    <property type="protein sequence ID" value="CAI0460191.1"/>
    <property type="molecule type" value="Genomic_DNA"/>
</dbReference>
<evidence type="ECO:0000313" key="3">
    <source>
        <dbReference type="Proteomes" id="UP001154282"/>
    </source>
</evidence>
<gene>
    <name evidence="2" type="ORF">LITE_LOCUS34366</name>
</gene>
<accession>A0AAV0NPR3</accession>
<feature type="chain" id="PRO_5043976110" description="Aminotransferase-like plant mobile domain-containing protein" evidence="1">
    <location>
        <begin position="19"/>
        <end position="89"/>
    </location>
</feature>
<sequence length="89" mass="10783">MFILQLWVWEHLPMFAPADPRPYRRNDDELNFLQNLPYGVKWIGANTNDHQPEHSLLFYRSELDKPWWNQVIIFCPYLNKLNFVNVNGH</sequence>
<reference evidence="2" key="1">
    <citation type="submission" date="2022-08" db="EMBL/GenBank/DDBJ databases">
        <authorList>
            <person name="Gutierrez-Valencia J."/>
        </authorList>
    </citation>
    <scope>NUCLEOTIDE SEQUENCE</scope>
</reference>
<protein>
    <recommendedName>
        <fullName evidence="4">Aminotransferase-like plant mobile domain-containing protein</fullName>
    </recommendedName>
</protein>
<feature type="signal peptide" evidence="1">
    <location>
        <begin position="1"/>
        <end position="18"/>
    </location>
</feature>
<evidence type="ECO:0000313" key="2">
    <source>
        <dbReference type="EMBL" id="CAI0460191.1"/>
    </source>
</evidence>
<keyword evidence="3" id="KW-1185">Reference proteome</keyword>
<dbReference type="Proteomes" id="UP001154282">
    <property type="component" value="Unassembled WGS sequence"/>
</dbReference>
<proteinExistence type="predicted"/>
<name>A0AAV0NPR3_9ROSI</name>
<evidence type="ECO:0000256" key="1">
    <source>
        <dbReference type="SAM" id="SignalP"/>
    </source>
</evidence>
<comment type="caution">
    <text evidence="2">The sequence shown here is derived from an EMBL/GenBank/DDBJ whole genome shotgun (WGS) entry which is preliminary data.</text>
</comment>
<keyword evidence="1" id="KW-0732">Signal</keyword>
<dbReference type="AlphaFoldDB" id="A0AAV0NPR3"/>
<organism evidence="2 3">
    <name type="scientific">Linum tenue</name>
    <dbReference type="NCBI Taxonomy" id="586396"/>
    <lineage>
        <taxon>Eukaryota</taxon>
        <taxon>Viridiplantae</taxon>
        <taxon>Streptophyta</taxon>
        <taxon>Embryophyta</taxon>
        <taxon>Tracheophyta</taxon>
        <taxon>Spermatophyta</taxon>
        <taxon>Magnoliopsida</taxon>
        <taxon>eudicotyledons</taxon>
        <taxon>Gunneridae</taxon>
        <taxon>Pentapetalae</taxon>
        <taxon>rosids</taxon>
        <taxon>fabids</taxon>
        <taxon>Malpighiales</taxon>
        <taxon>Linaceae</taxon>
        <taxon>Linum</taxon>
    </lineage>
</organism>
<evidence type="ECO:0008006" key="4">
    <source>
        <dbReference type="Google" id="ProtNLM"/>
    </source>
</evidence>